<dbReference type="Proteomes" id="UP000588068">
    <property type="component" value="Unassembled WGS sequence"/>
</dbReference>
<keyword evidence="2" id="KW-0812">Transmembrane</keyword>
<comment type="caution">
    <text evidence="3">The sequence shown here is derived from an EMBL/GenBank/DDBJ whole genome shotgun (WGS) entry which is preliminary data.</text>
</comment>
<dbReference type="EMBL" id="JACHHZ010000006">
    <property type="protein sequence ID" value="MBB6095750.1"/>
    <property type="molecule type" value="Genomic_DNA"/>
</dbReference>
<proteinExistence type="predicted"/>
<keyword evidence="2" id="KW-1133">Transmembrane helix</keyword>
<accession>A0A841HU65</accession>
<protein>
    <submittedName>
        <fullName evidence="3">Uncharacterized protein</fullName>
    </submittedName>
</protein>
<reference evidence="3 4" key="1">
    <citation type="submission" date="2020-08" db="EMBL/GenBank/DDBJ databases">
        <title>Genomic Encyclopedia of Type Strains, Phase IV (KMG-IV): sequencing the most valuable type-strain genomes for metagenomic binning, comparative biology and taxonomic classification.</title>
        <authorList>
            <person name="Goeker M."/>
        </authorList>
    </citation>
    <scope>NUCLEOTIDE SEQUENCE [LARGE SCALE GENOMIC DNA]</scope>
    <source>
        <strain evidence="3 4">DSM 26723</strain>
    </source>
</reference>
<feature type="transmembrane region" description="Helical" evidence="2">
    <location>
        <begin position="104"/>
        <end position="126"/>
    </location>
</feature>
<name>A0A841HU65_9GAMM</name>
<keyword evidence="2" id="KW-0472">Membrane</keyword>
<evidence type="ECO:0000256" key="1">
    <source>
        <dbReference type="SAM" id="MobiDB-lite"/>
    </source>
</evidence>
<keyword evidence="4" id="KW-1185">Reference proteome</keyword>
<feature type="region of interest" description="Disordered" evidence="1">
    <location>
        <begin position="1"/>
        <end position="25"/>
    </location>
</feature>
<organism evidence="3 4">
    <name type="scientific">Povalibacter uvarum</name>
    <dbReference type="NCBI Taxonomy" id="732238"/>
    <lineage>
        <taxon>Bacteria</taxon>
        <taxon>Pseudomonadati</taxon>
        <taxon>Pseudomonadota</taxon>
        <taxon>Gammaproteobacteria</taxon>
        <taxon>Steroidobacterales</taxon>
        <taxon>Steroidobacteraceae</taxon>
        <taxon>Povalibacter</taxon>
    </lineage>
</organism>
<feature type="transmembrane region" description="Helical" evidence="2">
    <location>
        <begin position="138"/>
        <end position="157"/>
    </location>
</feature>
<gene>
    <name evidence="3" type="ORF">HNQ60_004641</name>
</gene>
<dbReference type="AlphaFoldDB" id="A0A841HU65"/>
<feature type="transmembrane region" description="Helical" evidence="2">
    <location>
        <begin position="45"/>
        <end position="71"/>
    </location>
</feature>
<sequence length="166" mass="17497">MRREPGNDHPIAATNSHRIGSRGEADDKEELVMSQIQSSLFLRRVLLADAASCVALGVLLVAFSGFLGTLLSLPSDLLFEAGVVLLPFAAFVGYVSSRSSIRRGAVWAIIAINAVWVVESFAVLALDSIAPNAFGHAFVIGQALFVAAISVLEFVGLRRSATAATA</sequence>
<evidence type="ECO:0000313" key="4">
    <source>
        <dbReference type="Proteomes" id="UP000588068"/>
    </source>
</evidence>
<evidence type="ECO:0000313" key="3">
    <source>
        <dbReference type="EMBL" id="MBB6095750.1"/>
    </source>
</evidence>
<feature type="transmembrane region" description="Helical" evidence="2">
    <location>
        <begin position="77"/>
        <end position="97"/>
    </location>
</feature>
<evidence type="ECO:0000256" key="2">
    <source>
        <dbReference type="SAM" id="Phobius"/>
    </source>
</evidence>